<dbReference type="PANTHER" id="PTHR30627:SF1">
    <property type="entry name" value="PEPTIDOGLYCAN D,D-TRANSPEPTIDASE FTSI"/>
    <property type="match status" value="1"/>
</dbReference>
<dbReference type="Proteomes" id="UP000679307">
    <property type="component" value="Chromosome"/>
</dbReference>
<comment type="subcellular location">
    <subcellularLocation>
        <location evidence="1">Membrane</location>
    </subcellularLocation>
</comment>
<feature type="domain" description="Penicillin-binding protein transpeptidase" evidence="6">
    <location>
        <begin position="268"/>
        <end position="577"/>
    </location>
</feature>
<proteinExistence type="inferred from homology"/>
<evidence type="ECO:0000256" key="3">
    <source>
        <dbReference type="ARBA" id="ARBA00023136"/>
    </source>
</evidence>
<dbReference type="InterPro" id="IPR005311">
    <property type="entry name" value="PBP_dimer"/>
</dbReference>
<dbReference type="PANTHER" id="PTHR30627">
    <property type="entry name" value="PEPTIDOGLYCAN D,D-TRANSPEPTIDASE"/>
    <property type="match status" value="1"/>
</dbReference>
<evidence type="ECO:0000259" key="7">
    <source>
        <dbReference type="Pfam" id="PF03717"/>
    </source>
</evidence>
<feature type="region of interest" description="Disordered" evidence="4">
    <location>
        <begin position="1"/>
        <end position="20"/>
    </location>
</feature>
<name>A0ABX8EKD3_9ACTN</name>
<keyword evidence="3 5" id="KW-0472">Membrane</keyword>
<evidence type="ECO:0000256" key="5">
    <source>
        <dbReference type="SAM" id="Phobius"/>
    </source>
</evidence>
<dbReference type="Pfam" id="PF03717">
    <property type="entry name" value="PBP_dimer"/>
    <property type="match status" value="1"/>
</dbReference>
<dbReference type="InterPro" id="IPR001460">
    <property type="entry name" value="PCN-bd_Tpept"/>
</dbReference>
<feature type="compositionally biased region" description="Low complexity" evidence="4">
    <location>
        <begin position="7"/>
        <end position="20"/>
    </location>
</feature>
<keyword evidence="9" id="KW-1185">Reference proteome</keyword>
<gene>
    <name evidence="8" type="primary">pbpB</name>
    <name evidence="8" type="ORF">ENKNEFLB_03217</name>
</gene>
<sequence length="609" mass="63959">MRRTRTSSPRAGRPRLGSGRGSSPFRLRIGFLVIAVVLSVFAGRLVQLQGLDPNSYAAMAAAEGTAVVALPATRGEILDRDGEPLADSVAGLMIIADPGLTAAQAPALATLLARRLDLDYVETLERLRVPDSQFQYVARQLPAAQAQRVVDEATEAGFVGLTTRDDPIRTYPAGDVAANVLGFLGRPSESGRARPLAGLEATFGDWLAGHDGEARYQVGDGNRLPLGESRLQEPEDGQDLTTTLDSNLQWYVQRALRDTVRKAGGESGIAIVMDSSSGEVLAMADHPTYDASDPEATPDQELYKSRAVTDIYEPGSVEKVLTMAALIDAGKLTMDTRFSVPGELATDDTVVHDYWEHGVLRLTTAGIVAKSSNVGTVLASEYFAKGQLRSYLEQFGITRKTGVGLAGEQAGLLPTAAQWTDATAARVAFGQSLSVTALQMTAAVNTIANGGVRVDPSVIEGSAVTDGGATVGTEQATSRRVVSEEAARQTSLMMEQVLDPEEGSAPAAAVPGYRVAGKTGTAQRVNEEGFYDGSTTVSFGGFAPADDPRLTVYVAVHDPRAGSGGGSTAGPAFAKIMGVALRHYGIPPTGSKPEKVATEWGPGDDNLAR</sequence>
<keyword evidence="5" id="KW-0812">Transmembrane</keyword>
<feature type="transmembrane region" description="Helical" evidence="5">
    <location>
        <begin position="25"/>
        <end position="46"/>
    </location>
</feature>
<feature type="domain" description="Penicillin-binding protein dimerisation" evidence="7">
    <location>
        <begin position="70"/>
        <end position="223"/>
    </location>
</feature>
<evidence type="ECO:0000256" key="4">
    <source>
        <dbReference type="SAM" id="MobiDB-lite"/>
    </source>
</evidence>
<reference evidence="8 9" key="1">
    <citation type="submission" date="2021-05" db="EMBL/GenBank/DDBJ databases">
        <title>Complete genome of Nocardioides aquaticus KCTC 9944T isolated from meromictic and hypersaline Ekho Lake, Antarctica.</title>
        <authorList>
            <person name="Hwang K."/>
            <person name="Kim K.M."/>
            <person name="Choe H."/>
        </authorList>
    </citation>
    <scope>NUCLEOTIDE SEQUENCE [LARGE SCALE GENOMIC DNA]</scope>
    <source>
        <strain evidence="8 9">KCTC 9944</strain>
    </source>
</reference>
<evidence type="ECO:0000313" key="9">
    <source>
        <dbReference type="Proteomes" id="UP000679307"/>
    </source>
</evidence>
<keyword evidence="5" id="KW-1133">Transmembrane helix</keyword>
<evidence type="ECO:0000256" key="1">
    <source>
        <dbReference type="ARBA" id="ARBA00004370"/>
    </source>
</evidence>
<accession>A0ABX8EKD3</accession>
<feature type="region of interest" description="Disordered" evidence="4">
    <location>
        <begin position="587"/>
        <end position="609"/>
    </location>
</feature>
<dbReference type="Pfam" id="PF00905">
    <property type="entry name" value="Transpeptidase"/>
    <property type="match status" value="1"/>
</dbReference>
<dbReference type="EMBL" id="CP075371">
    <property type="protein sequence ID" value="QVT80816.1"/>
    <property type="molecule type" value="Genomic_DNA"/>
</dbReference>
<protein>
    <submittedName>
        <fullName evidence="8">Penicillin-binding protein PbpB</fullName>
    </submittedName>
</protein>
<dbReference type="InterPro" id="IPR050515">
    <property type="entry name" value="Beta-lactam/transpept"/>
</dbReference>
<evidence type="ECO:0000313" key="8">
    <source>
        <dbReference type="EMBL" id="QVT80816.1"/>
    </source>
</evidence>
<organism evidence="8 9">
    <name type="scientific">Nocardioides aquaticus</name>
    <dbReference type="NCBI Taxonomy" id="160826"/>
    <lineage>
        <taxon>Bacteria</taxon>
        <taxon>Bacillati</taxon>
        <taxon>Actinomycetota</taxon>
        <taxon>Actinomycetes</taxon>
        <taxon>Propionibacteriales</taxon>
        <taxon>Nocardioidaceae</taxon>
        <taxon>Nocardioides</taxon>
    </lineage>
</organism>
<dbReference type="RefSeq" id="WP_246535596.1">
    <property type="nucleotide sequence ID" value="NZ_CP075371.1"/>
</dbReference>
<comment type="similarity">
    <text evidence="2">Belongs to the transpeptidase family.</text>
</comment>
<evidence type="ECO:0000256" key="2">
    <source>
        <dbReference type="ARBA" id="ARBA00007171"/>
    </source>
</evidence>
<evidence type="ECO:0000259" key="6">
    <source>
        <dbReference type="Pfam" id="PF00905"/>
    </source>
</evidence>